<evidence type="ECO:0000313" key="12">
    <source>
        <dbReference type="Proteomes" id="UP000676565"/>
    </source>
</evidence>
<keyword evidence="12" id="KW-1185">Reference proteome</keyword>
<dbReference type="GO" id="GO:0103068">
    <property type="term" value="F:leukotriene C4 gamma-glutamyl transferase activity"/>
    <property type="evidence" value="ECO:0007669"/>
    <property type="project" value="UniProtKB-EC"/>
</dbReference>
<keyword evidence="4 9" id="KW-0808">Transferase</keyword>
<proteinExistence type="inferred from homology"/>
<comment type="caution">
    <text evidence="11">The sequence shown here is derived from an EMBL/GenBank/DDBJ whole genome shotgun (WGS) entry which is preliminary data.</text>
</comment>
<dbReference type="EC" id="3.4.19.13" evidence="9"/>
<dbReference type="Proteomes" id="UP000676565">
    <property type="component" value="Unassembled WGS sequence"/>
</dbReference>
<dbReference type="InterPro" id="IPR006311">
    <property type="entry name" value="TAT_signal"/>
</dbReference>
<dbReference type="Pfam" id="PF01019">
    <property type="entry name" value="G_glu_transpept"/>
    <property type="match status" value="1"/>
</dbReference>
<reference evidence="11 12" key="1">
    <citation type="submission" date="2021-04" db="EMBL/GenBank/DDBJ databases">
        <authorList>
            <person name="Ivanova A."/>
        </authorList>
    </citation>
    <scope>NUCLEOTIDE SEQUENCE [LARGE SCALE GENOMIC DNA]</scope>
    <source>
        <strain evidence="11 12">G18</strain>
    </source>
</reference>
<evidence type="ECO:0000256" key="3">
    <source>
        <dbReference type="ARBA" id="ARBA00009381"/>
    </source>
</evidence>
<evidence type="ECO:0000256" key="6">
    <source>
        <dbReference type="ARBA" id="ARBA00023145"/>
    </source>
</evidence>
<dbReference type="EMBL" id="JAGKQQ010000001">
    <property type="protein sequence ID" value="MBP3954120.1"/>
    <property type="molecule type" value="Genomic_DNA"/>
</dbReference>
<dbReference type="PANTHER" id="PTHR43199:SF1">
    <property type="entry name" value="GLUTATHIONE HYDROLASE PROENZYME"/>
    <property type="match status" value="1"/>
</dbReference>
<dbReference type="PANTHER" id="PTHR43199">
    <property type="entry name" value="GLUTATHIONE HYDROLASE"/>
    <property type="match status" value="1"/>
</dbReference>
<dbReference type="InterPro" id="IPR043137">
    <property type="entry name" value="GGT_ssub_C"/>
</dbReference>
<dbReference type="InterPro" id="IPR043138">
    <property type="entry name" value="GGT_lsub"/>
</dbReference>
<comment type="pathway">
    <text evidence="9">Sulfur metabolism; glutathione metabolism.</text>
</comment>
<dbReference type="Gene3D" id="3.60.20.40">
    <property type="match status" value="1"/>
</dbReference>
<comment type="catalytic activity">
    <reaction evidence="8 9">
        <text>an N-terminal (5-L-glutamyl)-[peptide] + an alpha-amino acid = 5-L-glutamyl amino acid + an N-terminal L-alpha-aminoacyl-[peptide]</text>
        <dbReference type="Rhea" id="RHEA:23904"/>
        <dbReference type="Rhea" id="RHEA-COMP:9780"/>
        <dbReference type="Rhea" id="RHEA-COMP:9795"/>
        <dbReference type="ChEBI" id="CHEBI:77644"/>
        <dbReference type="ChEBI" id="CHEBI:78597"/>
        <dbReference type="ChEBI" id="CHEBI:78599"/>
        <dbReference type="ChEBI" id="CHEBI:78608"/>
        <dbReference type="EC" id="2.3.2.2"/>
    </reaction>
</comment>
<keyword evidence="6 9" id="KW-0865">Zymogen</keyword>
<dbReference type="InterPro" id="IPR029055">
    <property type="entry name" value="Ntn_hydrolases_N"/>
</dbReference>
<feature type="region of interest" description="Disordered" evidence="10">
    <location>
        <begin position="357"/>
        <end position="377"/>
    </location>
</feature>
<dbReference type="NCBIfam" id="TIGR00066">
    <property type="entry name" value="g_glut_trans"/>
    <property type="match status" value="1"/>
</dbReference>
<evidence type="ECO:0000256" key="8">
    <source>
        <dbReference type="ARBA" id="ARBA00047417"/>
    </source>
</evidence>
<comment type="similarity">
    <text evidence="3 9">Belongs to the gamma-glutamyltransferase family.</text>
</comment>
<evidence type="ECO:0000256" key="10">
    <source>
        <dbReference type="SAM" id="MobiDB-lite"/>
    </source>
</evidence>
<dbReference type="Gene3D" id="1.10.246.130">
    <property type="match status" value="1"/>
</dbReference>
<dbReference type="PRINTS" id="PR01210">
    <property type="entry name" value="GGTRANSPTASE"/>
</dbReference>
<keyword evidence="5 9" id="KW-0378">Hydrolase</keyword>
<dbReference type="EC" id="2.3.2.2" evidence="9"/>
<evidence type="ECO:0000256" key="4">
    <source>
        <dbReference type="ARBA" id="ARBA00022679"/>
    </source>
</evidence>
<keyword evidence="7 9" id="KW-0012">Acyltransferase</keyword>
<accession>A0ABS5BKB7</accession>
<comment type="PTM">
    <text evidence="9">Cleaved by autocatalysis into a large and a small subunit.</text>
</comment>
<dbReference type="PROSITE" id="PS51318">
    <property type="entry name" value="TAT"/>
    <property type="match status" value="1"/>
</dbReference>
<gene>
    <name evidence="11" type="primary">ggt</name>
    <name evidence="11" type="ORF">J8F10_02260</name>
</gene>
<evidence type="ECO:0000313" key="11">
    <source>
        <dbReference type="EMBL" id="MBP3954120.1"/>
    </source>
</evidence>
<dbReference type="InterPro" id="IPR051792">
    <property type="entry name" value="GGT_bact"/>
</dbReference>
<evidence type="ECO:0000256" key="2">
    <source>
        <dbReference type="ARBA" id="ARBA00001089"/>
    </source>
</evidence>
<comment type="catalytic activity">
    <reaction evidence="2 9">
        <text>glutathione + H2O = L-cysteinylglycine + L-glutamate</text>
        <dbReference type="Rhea" id="RHEA:28807"/>
        <dbReference type="ChEBI" id="CHEBI:15377"/>
        <dbReference type="ChEBI" id="CHEBI:29985"/>
        <dbReference type="ChEBI" id="CHEBI:57925"/>
        <dbReference type="ChEBI" id="CHEBI:61694"/>
        <dbReference type="EC" id="3.4.19.13"/>
    </reaction>
</comment>
<evidence type="ECO:0000256" key="5">
    <source>
        <dbReference type="ARBA" id="ARBA00022801"/>
    </source>
</evidence>
<evidence type="ECO:0000256" key="1">
    <source>
        <dbReference type="ARBA" id="ARBA00001049"/>
    </source>
</evidence>
<organism evidence="11 12">
    <name type="scientific">Gemmata palustris</name>
    <dbReference type="NCBI Taxonomy" id="2822762"/>
    <lineage>
        <taxon>Bacteria</taxon>
        <taxon>Pseudomonadati</taxon>
        <taxon>Planctomycetota</taxon>
        <taxon>Planctomycetia</taxon>
        <taxon>Gemmatales</taxon>
        <taxon>Gemmataceae</taxon>
        <taxon>Gemmata</taxon>
    </lineage>
</organism>
<comment type="catalytic activity">
    <reaction evidence="1 9">
        <text>an S-substituted glutathione + H2O = an S-substituted L-cysteinylglycine + L-glutamate</text>
        <dbReference type="Rhea" id="RHEA:59468"/>
        <dbReference type="ChEBI" id="CHEBI:15377"/>
        <dbReference type="ChEBI" id="CHEBI:29985"/>
        <dbReference type="ChEBI" id="CHEBI:90779"/>
        <dbReference type="ChEBI" id="CHEBI:143103"/>
        <dbReference type="EC" id="3.4.19.13"/>
    </reaction>
</comment>
<dbReference type="InterPro" id="IPR000101">
    <property type="entry name" value="GGT_peptidase"/>
</dbReference>
<name>A0ABS5BKB7_9BACT</name>
<evidence type="ECO:0000256" key="9">
    <source>
        <dbReference type="RuleBase" id="RU368036"/>
    </source>
</evidence>
<evidence type="ECO:0000256" key="7">
    <source>
        <dbReference type="ARBA" id="ARBA00023315"/>
    </source>
</evidence>
<protein>
    <recommendedName>
        <fullName evidence="9">Glutathione hydrolase proenzyme</fullName>
        <ecNumber evidence="9">2.3.2.2</ecNumber>
        <ecNumber evidence="9">3.4.19.13</ecNumber>
    </recommendedName>
    <component>
        <recommendedName>
            <fullName evidence="9">Glutathione hydrolase large chain</fullName>
        </recommendedName>
    </component>
    <component>
        <recommendedName>
            <fullName evidence="9">Glutathione hydrolase small chain</fullName>
        </recommendedName>
    </component>
</protein>
<keyword evidence="9" id="KW-0317">Glutathione biosynthesis</keyword>
<dbReference type="SUPFAM" id="SSF56235">
    <property type="entry name" value="N-terminal nucleophile aminohydrolases (Ntn hydrolases)"/>
    <property type="match status" value="1"/>
</dbReference>
<comment type="subunit">
    <text evidence="9">This enzyme consists of two polypeptide chains, which are synthesized in precursor form from a single polypeptide.</text>
</comment>
<sequence length="543" mass="55357">MPSATSRREFLIRTGGALGAGLLPGTSGAADGPVKGLVTGQTEGAAAGTAVLAAGGNAVDAIVAAALVAGVVAVPGTGIAGYGGHLVVTKPDGKTFAIDFNSAAPAAIKPDTFAVDAKGNVRGEANTFGWLAVGVPGVLAGLQLALDKFGTRTFAEVVKPAIRFAKDGFPVSKGFAAAIRGAKARLATDPGSAKLFFAKREPLAEGTTYKNPDLGDLLQTLANRGNVSTFYKGDIADKIAAAFKANGGLVTTDDLAAYKAREVKPLTIAFAGHTVFTPPPSSGGLTVLQALAALDALGWPKWDARDPATTHAKVEALRAAWNDRLALLGDPGHAKVPVERLLSEEYAKGSAERVRSAVKAKKPLEGASDGRPSGGTVHLNAVDSSGLTVALTFTHGGYFGSQVTIDGLGLVLGHGVSRFDPRPGRANSPAPGKRPLHNMCPTVATKDGKPVLALGATGGRRIVNAVFDVLAYRLGQSLPLADAVKAPRVHTEGDTVLSLEATWPAAVTDHLKAVGYDLKTGPGASLNALERDPVTGALRAAAR</sequence>
<dbReference type="RefSeq" id="WP_210652264.1">
    <property type="nucleotide sequence ID" value="NZ_JAGKQQ010000001.1"/>
</dbReference>